<dbReference type="InterPro" id="IPR030564">
    <property type="entry name" value="Myotubularin"/>
</dbReference>
<dbReference type="PROSITE" id="PS00383">
    <property type="entry name" value="TYR_PHOSPHATASE_1"/>
    <property type="match status" value="1"/>
</dbReference>
<gene>
    <name evidence="4" type="ORF">AAHA92_09850</name>
</gene>
<feature type="active site" description="Phosphocysteine intermediate" evidence="1">
    <location>
        <position position="27"/>
    </location>
</feature>
<dbReference type="SUPFAM" id="SSF52799">
    <property type="entry name" value="(Phosphotyrosine protein) phosphatases II"/>
    <property type="match status" value="1"/>
</dbReference>
<evidence type="ECO:0000313" key="5">
    <source>
        <dbReference type="Proteomes" id="UP001567538"/>
    </source>
</evidence>
<evidence type="ECO:0000313" key="4">
    <source>
        <dbReference type="EMBL" id="KAL1559515.1"/>
    </source>
</evidence>
<feature type="binding site" evidence="2">
    <location>
        <begin position="27"/>
        <end position="33"/>
    </location>
    <ligand>
        <name>substrate</name>
    </ligand>
</feature>
<reference evidence="4 5" key="1">
    <citation type="submission" date="2024-06" db="EMBL/GenBank/DDBJ databases">
        <title>A chromosome level genome sequence of Diviner's sage (Salvia divinorum).</title>
        <authorList>
            <person name="Ford S.A."/>
            <person name="Ro D.-K."/>
            <person name="Ness R.W."/>
            <person name="Phillips M.A."/>
        </authorList>
    </citation>
    <scope>NUCLEOTIDE SEQUENCE [LARGE SCALE GENOMIC DNA]</scope>
    <source>
        <strain evidence="4">SAF-2024a</strain>
        <tissue evidence="4">Leaf</tissue>
    </source>
</reference>
<dbReference type="EMBL" id="JBEAFC010000004">
    <property type="protein sequence ID" value="KAL1559515.1"/>
    <property type="molecule type" value="Genomic_DNA"/>
</dbReference>
<sequence>MSSFLRHGGWTWGGGNLSKSATVLVHCSDGWDRTTQLVSLASLLLDPYYRTFKGFQVWLNIALSSSSSFQLII</sequence>
<dbReference type="Proteomes" id="UP001567538">
    <property type="component" value="Unassembled WGS sequence"/>
</dbReference>
<dbReference type="InterPro" id="IPR029021">
    <property type="entry name" value="Prot-tyrosine_phosphatase-like"/>
</dbReference>
<dbReference type="InterPro" id="IPR016130">
    <property type="entry name" value="Tyr_Pase_AS"/>
</dbReference>
<dbReference type="Pfam" id="PF06602">
    <property type="entry name" value="Myotub-related"/>
    <property type="match status" value="1"/>
</dbReference>
<dbReference type="PROSITE" id="PS51339">
    <property type="entry name" value="PPASE_MYOTUBULARIN"/>
    <property type="match status" value="1"/>
</dbReference>
<evidence type="ECO:0000256" key="1">
    <source>
        <dbReference type="PIRSR" id="PIRSR630564-1"/>
    </source>
</evidence>
<dbReference type="PANTHER" id="PTHR10807:SF8">
    <property type="entry name" value="PHOSPHATIDYLINOSITOL-3-PHOSPHATE PHOSPHATASE"/>
    <property type="match status" value="1"/>
</dbReference>
<evidence type="ECO:0000256" key="2">
    <source>
        <dbReference type="PIRSR" id="PIRSR630564-2"/>
    </source>
</evidence>
<accession>A0ABD1HSN9</accession>
<dbReference type="InterPro" id="IPR010569">
    <property type="entry name" value="Myotubularin-like_Pase_dom"/>
</dbReference>
<dbReference type="GO" id="GO:0016787">
    <property type="term" value="F:hydrolase activity"/>
    <property type="evidence" value="ECO:0007669"/>
    <property type="project" value="UniProtKB-ARBA"/>
</dbReference>
<name>A0ABD1HSN9_SALDI</name>
<comment type="caution">
    <text evidence="4">The sequence shown here is derived from an EMBL/GenBank/DDBJ whole genome shotgun (WGS) entry which is preliminary data.</text>
</comment>
<feature type="domain" description="Myotubularin phosphatase" evidence="3">
    <location>
        <begin position="1"/>
        <end position="57"/>
    </location>
</feature>
<evidence type="ECO:0000259" key="3">
    <source>
        <dbReference type="PROSITE" id="PS51339"/>
    </source>
</evidence>
<protein>
    <recommendedName>
        <fullName evidence="3">Myotubularin phosphatase domain-containing protein</fullName>
    </recommendedName>
</protein>
<organism evidence="4 5">
    <name type="scientific">Salvia divinorum</name>
    <name type="common">Maria pastora</name>
    <name type="synonym">Diviner's sage</name>
    <dbReference type="NCBI Taxonomy" id="28513"/>
    <lineage>
        <taxon>Eukaryota</taxon>
        <taxon>Viridiplantae</taxon>
        <taxon>Streptophyta</taxon>
        <taxon>Embryophyta</taxon>
        <taxon>Tracheophyta</taxon>
        <taxon>Spermatophyta</taxon>
        <taxon>Magnoliopsida</taxon>
        <taxon>eudicotyledons</taxon>
        <taxon>Gunneridae</taxon>
        <taxon>Pentapetalae</taxon>
        <taxon>asterids</taxon>
        <taxon>lamiids</taxon>
        <taxon>Lamiales</taxon>
        <taxon>Lamiaceae</taxon>
        <taxon>Nepetoideae</taxon>
        <taxon>Mentheae</taxon>
        <taxon>Salviinae</taxon>
        <taxon>Salvia</taxon>
        <taxon>Salvia subgen. Calosphace</taxon>
    </lineage>
</organism>
<dbReference type="AlphaFoldDB" id="A0ABD1HSN9"/>
<dbReference type="PANTHER" id="PTHR10807">
    <property type="entry name" value="MYOTUBULARIN-RELATED"/>
    <property type="match status" value="1"/>
</dbReference>
<proteinExistence type="predicted"/>
<keyword evidence="5" id="KW-1185">Reference proteome</keyword>